<dbReference type="Proteomes" id="UP000799291">
    <property type="component" value="Unassembled WGS sequence"/>
</dbReference>
<feature type="compositionally biased region" description="Basic and acidic residues" evidence="1">
    <location>
        <begin position="212"/>
        <end position="222"/>
    </location>
</feature>
<name>A0A6G1INA6_9PLEO</name>
<proteinExistence type="predicted"/>
<feature type="compositionally biased region" description="Basic residues" evidence="1">
    <location>
        <begin position="10"/>
        <end position="20"/>
    </location>
</feature>
<accession>A0A6G1INA6</accession>
<protein>
    <submittedName>
        <fullName evidence="2">Uncharacterized protein</fullName>
    </submittedName>
</protein>
<evidence type="ECO:0000256" key="1">
    <source>
        <dbReference type="SAM" id="MobiDB-lite"/>
    </source>
</evidence>
<evidence type="ECO:0000313" key="2">
    <source>
        <dbReference type="EMBL" id="KAF2679726.1"/>
    </source>
</evidence>
<evidence type="ECO:0000313" key="3">
    <source>
        <dbReference type="Proteomes" id="UP000799291"/>
    </source>
</evidence>
<dbReference type="AlphaFoldDB" id="A0A6G1INA6"/>
<sequence length="222" mass="24169">MSENSSSRNSPRRIPRKSLLKKVSGFFHKSSKSDGTSLHCHGDCSCRTDIETLKKDVNALQDTVNGTKEDVEEGGVGSGSRDRVEAARSEENLFKGRPRPGNIFYKEKSGARDRPRAGRSDTTHQSDEMVGNVMDRLKLSKKIIEEYRLDNATSSGVPREHTMGSYPAYAGSANQGLGNEMESLSSPSGPLSVNRASGTENRDGGNQVRRGVSSEHLDVLVV</sequence>
<dbReference type="EMBL" id="MU005601">
    <property type="protein sequence ID" value="KAF2679726.1"/>
    <property type="molecule type" value="Genomic_DNA"/>
</dbReference>
<feature type="compositionally biased region" description="Basic and acidic residues" evidence="1">
    <location>
        <begin position="105"/>
        <end position="127"/>
    </location>
</feature>
<keyword evidence="3" id="KW-1185">Reference proteome</keyword>
<feature type="compositionally biased region" description="Basic and acidic residues" evidence="1">
    <location>
        <begin position="80"/>
        <end position="94"/>
    </location>
</feature>
<reference evidence="2" key="1">
    <citation type="journal article" date="2020" name="Stud. Mycol.">
        <title>101 Dothideomycetes genomes: a test case for predicting lifestyles and emergence of pathogens.</title>
        <authorList>
            <person name="Haridas S."/>
            <person name="Albert R."/>
            <person name="Binder M."/>
            <person name="Bloem J."/>
            <person name="Labutti K."/>
            <person name="Salamov A."/>
            <person name="Andreopoulos B."/>
            <person name="Baker S."/>
            <person name="Barry K."/>
            <person name="Bills G."/>
            <person name="Bluhm B."/>
            <person name="Cannon C."/>
            <person name="Castanera R."/>
            <person name="Culley D."/>
            <person name="Daum C."/>
            <person name="Ezra D."/>
            <person name="Gonzalez J."/>
            <person name="Henrissat B."/>
            <person name="Kuo A."/>
            <person name="Liang C."/>
            <person name="Lipzen A."/>
            <person name="Lutzoni F."/>
            <person name="Magnuson J."/>
            <person name="Mondo S."/>
            <person name="Nolan M."/>
            <person name="Ohm R."/>
            <person name="Pangilinan J."/>
            <person name="Park H.-J."/>
            <person name="Ramirez L."/>
            <person name="Alfaro M."/>
            <person name="Sun H."/>
            <person name="Tritt A."/>
            <person name="Yoshinaga Y."/>
            <person name="Zwiers L.-H."/>
            <person name="Turgeon B."/>
            <person name="Goodwin S."/>
            <person name="Spatafora J."/>
            <person name="Crous P."/>
            <person name="Grigoriev I."/>
        </authorList>
    </citation>
    <scope>NUCLEOTIDE SEQUENCE</scope>
    <source>
        <strain evidence="2">CBS 122367</strain>
    </source>
</reference>
<feature type="region of interest" description="Disordered" evidence="1">
    <location>
        <begin position="153"/>
        <end position="222"/>
    </location>
</feature>
<gene>
    <name evidence="2" type="ORF">K458DRAFT_407835</name>
</gene>
<feature type="region of interest" description="Disordered" evidence="1">
    <location>
        <begin position="1"/>
        <end position="22"/>
    </location>
</feature>
<feature type="region of interest" description="Disordered" evidence="1">
    <location>
        <begin position="63"/>
        <end position="133"/>
    </location>
</feature>
<organism evidence="2 3">
    <name type="scientific">Lentithecium fluviatile CBS 122367</name>
    <dbReference type="NCBI Taxonomy" id="1168545"/>
    <lineage>
        <taxon>Eukaryota</taxon>
        <taxon>Fungi</taxon>
        <taxon>Dikarya</taxon>
        <taxon>Ascomycota</taxon>
        <taxon>Pezizomycotina</taxon>
        <taxon>Dothideomycetes</taxon>
        <taxon>Pleosporomycetidae</taxon>
        <taxon>Pleosporales</taxon>
        <taxon>Massarineae</taxon>
        <taxon>Lentitheciaceae</taxon>
        <taxon>Lentithecium</taxon>
    </lineage>
</organism>
<feature type="compositionally biased region" description="Polar residues" evidence="1">
    <location>
        <begin position="172"/>
        <end position="199"/>
    </location>
</feature>